<organism evidence="1 2">
    <name type="scientific">Jeongeupia chitinilytica</name>
    <dbReference type="NCBI Taxonomy" id="1041641"/>
    <lineage>
        <taxon>Bacteria</taxon>
        <taxon>Pseudomonadati</taxon>
        <taxon>Pseudomonadota</taxon>
        <taxon>Betaproteobacteria</taxon>
        <taxon>Neisseriales</taxon>
        <taxon>Chitinibacteraceae</taxon>
        <taxon>Jeongeupia</taxon>
    </lineage>
</organism>
<dbReference type="Proteomes" id="UP000604737">
    <property type="component" value="Unassembled WGS sequence"/>
</dbReference>
<gene>
    <name evidence="1" type="ORF">GCM10007350_36140</name>
</gene>
<dbReference type="EMBL" id="BMYO01000012">
    <property type="protein sequence ID" value="GHD69473.1"/>
    <property type="molecule type" value="Genomic_DNA"/>
</dbReference>
<evidence type="ECO:0000313" key="2">
    <source>
        <dbReference type="Proteomes" id="UP000604737"/>
    </source>
</evidence>
<proteinExistence type="predicted"/>
<protein>
    <recommendedName>
        <fullName evidence="3">Oxidoreductase</fullName>
    </recommendedName>
</protein>
<evidence type="ECO:0008006" key="3">
    <source>
        <dbReference type="Google" id="ProtNLM"/>
    </source>
</evidence>
<comment type="caution">
    <text evidence="1">The sequence shown here is derived from an EMBL/GenBank/DDBJ whole genome shotgun (WGS) entry which is preliminary data.</text>
</comment>
<name>A0ABQ3H408_9NEIS</name>
<reference evidence="2" key="1">
    <citation type="journal article" date="2019" name="Int. J. Syst. Evol. Microbiol.">
        <title>The Global Catalogue of Microorganisms (GCM) 10K type strain sequencing project: providing services to taxonomists for standard genome sequencing and annotation.</title>
        <authorList>
            <consortium name="The Broad Institute Genomics Platform"/>
            <consortium name="The Broad Institute Genome Sequencing Center for Infectious Disease"/>
            <person name="Wu L."/>
            <person name="Ma J."/>
        </authorList>
    </citation>
    <scope>NUCLEOTIDE SEQUENCE [LARGE SCALE GENOMIC DNA]</scope>
    <source>
        <strain evidence="2">KCTC 23701</strain>
    </source>
</reference>
<dbReference type="RefSeq" id="WP_189462367.1">
    <property type="nucleotide sequence ID" value="NZ_BMYO01000012.1"/>
</dbReference>
<accession>A0ABQ3H408</accession>
<evidence type="ECO:0000313" key="1">
    <source>
        <dbReference type="EMBL" id="GHD69473.1"/>
    </source>
</evidence>
<sequence>MSKPSGYSGEMALPQQILAYPHACPGCRRAFDSYDAFVAQTAEAETPPSTDVHDGSVSRWRRCSCGAVMQTCQVERRSHGDLRGEFDYVLDALTAQGMPHEDVRLELRKVMRGDPGELLNWLYRSVA</sequence>
<keyword evidence="2" id="KW-1185">Reference proteome</keyword>